<dbReference type="CDD" id="cd01844">
    <property type="entry name" value="SGNH_hydrolase_like_6"/>
    <property type="match status" value="1"/>
</dbReference>
<dbReference type="Pfam" id="PF13472">
    <property type="entry name" value="Lipase_GDSL_2"/>
    <property type="match status" value="1"/>
</dbReference>
<evidence type="ECO:0000256" key="1">
    <source>
        <dbReference type="SAM" id="SignalP"/>
    </source>
</evidence>
<dbReference type="Pfam" id="PF14607">
    <property type="entry name" value="GxDLY"/>
    <property type="match status" value="1"/>
</dbReference>
<evidence type="ECO:0000313" key="5">
    <source>
        <dbReference type="EMBL" id="RIV21645.1"/>
    </source>
</evidence>
<feature type="chain" id="PRO_5019432710" evidence="1">
    <location>
        <begin position="26"/>
        <end position="596"/>
    </location>
</feature>
<keyword evidence="5" id="KW-0378">Hydrolase</keyword>
<dbReference type="PANTHER" id="PTHR30383:SF5">
    <property type="entry name" value="SGNH HYDROLASE-TYPE ESTERASE DOMAIN-CONTAINING PROTEIN"/>
    <property type="match status" value="1"/>
</dbReference>
<sequence>MPKPNSVATCLIVLLFCVATSAVSAQTTAGYTWWKPADSTFPFIDGQAWSAEMPDTFQRLPPRAKGLVRKPVWDLSRQTAGLSIRFVSNAPEIVVRYKVTGTVALPHMPATGVSGVDLYGIDSDGTWHQATGKYSFRDTVQYTFAQLRPNDAYHQLGREYCLYLPLYNGVRQLEIGVPAGSRFMVLPQRAEKPIVVYGTSIAQGACASRPGMAWPNILARKLDRTVINLGFSGNGRLENEVVSLVNEIDAKVFVLDCLPNLIETVVSRAELQKRIVESVRAIRARHPNTPILLTDHDGYTEGYLMPHRQPLSEQANQDLDQAYRQLTAENVPGLYRLTIAEIGMDLDCMVDGTHPNDLGMMRYADAYEKKLRDILKEPVGTIRTQMPTRQNREPGSYNWEERHNAMLALNQTEPTRVVFIGNSITHNWGGKPLNNRIVGADSWQTYLETLQVRNFGFGWDRIENVLWRVYHDELDGISPEQIVINIGTNNLHLNTDDEIVQGLRFLVQAIRLRQPNARITLLGIYPRREQEGRVAGLNKSIQAMARSEKVSYQDIGKRLLLNNGTLNEQLFSDGLHPNAAGYELLGKELGRVLRGK</sequence>
<proteinExistence type="predicted"/>
<dbReference type="InterPro" id="IPR032740">
    <property type="entry name" value="GxDLY"/>
</dbReference>
<comment type="caution">
    <text evidence="5">The sequence shown here is derived from an EMBL/GenBank/DDBJ whole genome shotgun (WGS) entry which is preliminary data.</text>
</comment>
<accession>A0A418M7B1</accession>
<dbReference type="Gene3D" id="2.60.120.260">
    <property type="entry name" value="Galactose-binding domain-like"/>
    <property type="match status" value="1"/>
</dbReference>
<dbReference type="GO" id="GO:0004622">
    <property type="term" value="F:phosphatidylcholine lysophospholipase activity"/>
    <property type="evidence" value="ECO:0007669"/>
    <property type="project" value="TreeGrafter"/>
</dbReference>
<dbReference type="InterPro" id="IPR036514">
    <property type="entry name" value="SGNH_hydro_sf"/>
</dbReference>
<evidence type="ECO:0000259" key="2">
    <source>
        <dbReference type="Pfam" id="PF13472"/>
    </source>
</evidence>
<dbReference type="SUPFAM" id="SSF52266">
    <property type="entry name" value="SGNH hydrolase"/>
    <property type="match status" value="2"/>
</dbReference>
<evidence type="ECO:0000259" key="3">
    <source>
        <dbReference type="Pfam" id="PF14606"/>
    </source>
</evidence>
<feature type="domain" description="SGNH hydrolase-type esterase N-terminal" evidence="4">
    <location>
        <begin position="31"/>
        <end position="182"/>
    </location>
</feature>
<feature type="signal peptide" evidence="1">
    <location>
        <begin position="1"/>
        <end position="25"/>
    </location>
</feature>
<keyword evidence="6" id="KW-1185">Reference proteome</keyword>
<dbReference type="OrthoDB" id="5624617at2"/>
<feature type="domain" description="SGNH hydrolase-type esterase" evidence="3">
    <location>
        <begin position="191"/>
        <end position="372"/>
    </location>
</feature>
<dbReference type="InterPro" id="IPR051532">
    <property type="entry name" value="Ester_Hydrolysis_Enzymes"/>
</dbReference>
<dbReference type="Pfam" id="PF14606">
    <property type="entry name" value="Lipase_GDSL_3"/>
    <property type="match status" value="1"/>
</dbReference>
<evidence type="ECO:0000259" key="4">
    <source>
        <dbReference type="Pfam" id="PF14607"/>
    </source>
</evidence>
<dbReference type="Proteomes" id="UP000283523">
    <property type="component" value="Unassembled WGS sequence"/>
</dbReference>
<dbReference type="EMBL" id="QXED01000005">
    <property type="protein sequence ID" value="RIV21645.1"/>
    <property type="molecule type" value="Genomic_DNA"/>
</dbReference>
<dbReference type="PANTHER" id="PTHR30383">
    <property type="entry name" value="THIOESTERASE 1/PROTEASE 1/LYSOPHOSPHOLIPASE L1"/>
    <property type="match status" value="1"/>
</dbReference>
<keyword evidence="1" id="KW-0732">Signal</keyword>
<organism evidence="5 6">
    <name type="scientific">Fibrisoma montanum</name>
    <dbReference type="NCBI Taxonomy" id="2305895"/>
    <lineage>
        <taxon>Bacteria</taxon>
        <taxon>Pseudomonadati</taxon>
        <taxon>Bacteroidota</taxon>
        <taxon>Cytophagia</taxon>
        <taxon>Cytophagales</taxon>
        <taxon>Spirosomataceae</taxon>
        <taxon>Fibrisoma</taxon>
    </lineage>
</organism>
<dbReference type="InterPro" id="IPR013830">
    <property type="entry name" value="SGNH_hydro"/>
</dbReference>
<dbReference type="AlphaFoldDB" id="A0A418M7B1"/>
<reference evidence="5 6" key="1">
    <citation type="submission" date="2018-08" db="EMBL/GenBank/DDBJ databases">
        <title>Fibrisoma montanum sp. nov., isolated from Danxia mountain soil.</title>
        <authorList>
            <person name="Huang Y."/>
        </authorList>
    </citation>
    <scope>NUCLEOTIDE SEQUENCE [LARGE SCALE GENOMIC DNA]</scope>
    <source>
        <strain evidence="5 6">HYT19</strain>
    </source>
</reference>
<gene>
    <name evidence="5" type="ORF">DYU11_19815</name>
</gene>
<name>A0A418M7B1_9BACT</name>
<protein>
    <submittedName>
        <fullName evidence="5">Acetylhydrolase</fullName>
    </submittedName>
</protein>
<feature type="domain" description="SGNH hydrolase-type esterase" evidence="2">
    <location>
        <begin position="419"/>
        <end position="584"/>
    </location>
</feature>
<dbReference type="Gene3D" id="3.40.50.1110">
    <property type="entry name" value="SGNH hydrolase"/>
    <property type="match status" value="2"/>
</dbReference>
<dbReference type="RefSeq" id="WP_119669436.1">
    <property type="nucleotide sequence ID" value="NZ_QXED01000005.1"/>
</dbReference>
<evidence type="ECO:0000313" key="6">
    <source>
        <dbReference type="Proteomes" id="UP000283523"/>
    </source>
</evidence>